<keyword evidence="2" id="KW-1133">Transmembrane helix</keyword>
<dbReference type="InterPro" id="IPR015914">
    <property type="entry name" value="PAPs_N"/>
</dbReference>
<dbReference type="STRING" id="1798665.A2942_00875"/>
<reference evidence="4 5" key="1">
    <citation type="journal article" date="2016" name="Nat. Commun.">
        <title>Thousands of microbial genomes shed light on interconnected biogeochemical processes in an aquifer system.</title>
        <authorList>
            <person name="Anantharaman K."/>
            <person name="Brown C.T."/>
            <person name="Hug L.A."/>
            <person name="Sharon I."/>
            <person name="Castelle C.J."/>
            <person name="Probst A.J."/>
            <person name="Thomas B.C."/>
            <person name="Singh A."/>
            <person name="Wilkins M.J."/>
            <person name="Karaoz U."/>
            <person name="Brodie E.L."/>
            <person name="Williams K.H."/>
            <person name="Hubbard S.S."/>
            <person name="Banfield J.F."/>
        </authorList>
    </citation>
    <scope>NUCLEOTIDE SEQUENCE [LARGE SCALE GENOMIC DNA]</scope>
</reference>
<feature type="compositionally biased region" description="Acidic residues" evidence="1">
    <location>
        <begin position="287"/>
        <end position="302"/>
    </location>
</feature>
<accession>A0A1G2DF70</accession>
<feature type="domain" description="Fibronectin type-III" evidence="3">
    <location>
        <begin position="357"/>
        <end position="450"/>
    </location>
</feature>
<dbReference type="AlphaFoldDB" id="A0A1G2DF70"/>
<dbReference type="InterPro" id="IPR008963">
    <property type="entry name" value="Purple_acid_Pase-like_N"/>
</dbReference>
<evidence type="ECO:0000313" key="4">
    <source>
        <dbReference type="EMBL" id="OGZ12294.1"/>
    </source>
</evidence>
<keyword evidence="2" id="KW-0812">Transmembrane</keyword>
<gene>
    <name evidence="4" type="ORF">A2942_00875</name>
</gene>
<keyword evidence="2" id="KW-0472">Membrane</keyword>
<proteinExistence type="predicted"/>
<protein>
    <recommendedName>
        <fullName evidence="3">Fibronectin type-III domain-containing protein</fullName>
    </recommendedName>
</protein>
<evidence type="ECO:0000256" key="2">
    <source>
        <dbReference type="SAM" id="Phobius"/>
    </source>
</evidence>
<feature type="transmembrane region" description="Helical" evidence="2">
    <location>
        <begin position="57"/>
        <end position="80"/>
    </location>
</feature>
<dbReference type="EMBL" id="MHLP01000024">
    <property type="protein sequence ID" value="OGZ12294.1"/>
    <property type="molecule type" value="Genomic_DNA"/>
</dbReference>
<evidence type="ECO:0000256" key="1">
    <source>
        <dbReference type="SAM" id="MobiDB-lite"/>
    </source>
</evidence>
<dbReference type="SUPFAM" id="SSF49363">
    <property type="entry name" value="Purple acid phosphatase, N-terminal domain"/>
    <property type="match status" value="1"/>
</dbReference>
<dbReference type="GO" id="GO:0003993">
    <property type="term" value="F:acid phosphatase activity"/>
    <property type="evidence" value="ECO:0007669"/>
    <property type="project" value="InterPro"/>
</dbReference>
<evidence type="ECO:0000259" key="3">
    <source>
        <dbReference type="PROSITE" id="PS50853"/>
    </source>
</evidence>
<dbReference type="PROSITE" id="PS50853">
    <property type="entry name" value="FN3"/>
    <property type="match status" value="1"/>
</dbReference>
<sequence>MSTNDLSKIEASMKKLQPVNLSEAEKAYAWSKISAGVEAPSLKFSYFSLWKRARSKVIAGTLGVLLLGGTAVTAGAHYAMPGDLLFPVEIAKEKTQIFLANDQRKKDQLHIKFSEKRLSQVRELAALAYLNASGAGTTTVAVNTGTSTLSTTTPGTIAKGVLKKIARAEKAMAIALAQLTETRATLVAKGNIDGVLVIDDIINELKGVGDGSVTITRLAVNGNEKNDRVSIRATLAASSTATSTLSGTVRIDEKKNGAKIVLKSDNVKTEITVGGKNNSNNGKKDRDDDEDDDEDEDENDDHSDDKKSGKKVTICHIEGAARQTISGVSAGRAHLMHGDLLGVCSDPTTPPASDTTAPSFLSITTTATTSSTTVRWTTNEHTNGVIYVGQTTPVNTATATGTIVNTFALSHETVLSGLTASTTYRYLVVARDQSGNIATSSEQSFITTSI</sequence>
<name>A0A1G2DF70_9BACT</name>
<organism evidence="4 5">
    <name type="scientific">Candidatus Lloydbacteria bacterium RIFCSPLOWO2_01_FULL_50_20</name>
    <dbReference type="NCBI Taxonomy" id="1798665"/>
    <lineage>
        <taxon>Bacteria</taxon>
        <taxon>Candidatus Lloydiibacteriota</taxon>
    </lineage>
</organism>
<dbReference type="CDD" id="cd00063">
    <property type="entry name" value="FN3"/>
    <property type="match status" value="1"/>
</dbReference>
<feature type="region of interest" description="Disordered" evidence="1">
    <location>
        <begin position="271"/>
        <end position="311"/>
    </location>
</feature>
<dbReference type="GO" id="GO:0046872">
    <property type="term" value="F:metal ion binding"/>
    <property type="evidence" value="ECO:0007669"/>
    <property type="project" value="InterPro"/>
</dbReference>
<dbReference type="Pfam" id="PF16656">
    <property type="entry name" value="Pur_ac_phosph_N"/>
    <property type="match status" value="1"/>
</dbReference>
<dbReference type="Proteomes" id="UP000178534">
    <property type="component" value="Unassembled WGS sequence"/>
</dbReference>
<evidence type="ECO:0000313" key="5">
    <source>
        <dbReference type="Proteomes" id="UP000178534"/>
    </source>
</evidence>
<comment type="caution">
    <text evidence="4">The sequence shown here is derived from an EMBL/GenBank/DDBJ whole genome shotgun (WGS) entry which is preliminary data.</text>
</comment>
<dbReference type="InterPro" id="IPR003961">
    <property type="entry name" value="FN3_dom"/>
</dbReference>
<dbReference type="Gene3D" id="2.60.40.380">
    <property type="entry name" value="Purple acid phosphatase-like, N-terminal"/>
    <property type="match status" value="1"/>
</dbReference>